<evidence type="ECO:0000313" key="1">
    <source>
        <dbReference type="EMBL" id="VDP48653.1"/>
    </source>
</evidence>
<dbReference type="EMBL" id="UZAM01017876">
    <property type="protein sequence ID" value="VDP48653.1"/>
    <property type="molecule type" value="Genomic_DNA"/>
</dbReference>
<sequence length="160" mass="18133">GSCLREAYSRLAPNAADINGLACRLEVSKDLHGGQKSAMAPIRGRGGAYEEGFVIEHTRERRRGAKSRALLAAWIRRDKMLMESLLELHEEFTVLELLKVATLLDSDRSSRCLERRMACLKRESAKAGQKGKSRLGRKIDYLKREVNNRNMLKIEVQFCS</sequence>
<dbReference type="WBParaSite" id="SBAD_0001286601-mRNA-1">
    <property type="protein sequence ID" value="SBAD_0001286601-mRNA-1"/>
    <property type="gene ID" value="SBAD_0001286601"/>
</dbReference>
<reference evidence="3" key="1">
    <citation type="submission" date="2016-06" db="UniProtKB">
        <authorList>
            <consortium name="WormBaseParasite"/>
        </authorList>
    </citation>
    <scope>IDENTIFICATION</scope>
</reference>
<evidence type="ECO:0000313" key="3">
    <source>
        <dbReference type="WBParaSite" id="SBAD_0001286601-mRNA-1"/>
    </source>
</evidence>
<dbReference type="AlphaFoldDB" id="A0A183J9B0"/>
<organism evidence="3">
    <name type="scientific">Soboliphyme baturini</name>
    <dbReference type="NCBI Taxonomy" id="241478"/>
    <lineage>
        <taxon>Eukaryota</taxon>
        <taxon>Metazoa</taxon>
        <taxon>Ecdysozoa</taxon>
        <taxon>Nematoda</taxon>
        <taxon>Enoplea</taxon>
        <taxon>Dorylaimia</taxon>
        <taxon>Dioctophymatida</taxon>
        <taxon>Dioctophymatoidea</taxon>
        <taxon>Soboliphymatidae</taxon>
        <taxon>Soboliphyme</taxon>
    </lineage>
</organism>
<reference evidence="1 2" key="2">
    <citation type="submission" date="2018-11" db="EMBL/GenBank/DDBJ databases">
        <authorList>
            <consortium name="Pathogen Informatics"/>
        </authorList>
    </citation>
    <scope>NUCLEOTIDE SEQUENCE [LARGE SCALE GENOMIC DNA]</scope>
</reference>
<name>A0A183J9B0_9BILA</name>
<gene>
    <name evidence="1" type="ORF">SBAD_LOCUS12458</name>
</gene>
<evidence type="ECO:0000313" key="2">
    <source>
        <dbReference type="Proteomes" id="UP000270296"/>
    </source>
</evidence>
<protein>
    <submittedName>
        <fullName evidence="3">Rubis-subs-bind domain-containing protein</fullName>
    </submittedName>
</protein>
<accession>A0A183J9B0</accession>
<proteinExistence type="predicted"/>
<dbReference type="Proteomes" id="UP000270296">
    <property type="component" value="Unassembled WGS sequence"/>
</dbReference>
<keyword evidence="2" id="KW-1185">Reference proteome</keyword>